<evidence type="ECO:0000313" key="2">
    <source>
        <dbReference type="EMBL" id="MFC5634630.1"/>
    </source>
</evidence>
<dbReference type="Pfam" id="PF19493">
    <property type="entry name" value="Trypco1"/>
    <property type="match status" value="1"/>
</dbReference>
<feature type="domain" description="Trypsin-co-occurring" evidence="1">
    <location>
        <begin position="32"/>
        <end position="134"/>
    </location>
</feature>
<organism evidence="2 3">
    <name type="scientific">Streptomyces bullii</name>
    <dbReference type="NCBI Taxonomy" id="349910"/>
    <lineage>
        <taxon>Bacteria</taxon>
        <taxon>Bacillati</taxon>
        <taxon>Actinomycetota</taxon>
        <taxon>Actinomycetes</taxon>
        <taxon>Kitasatosporales</taxon>
        <taxon>Streptomycetaceae</taxon>
        <taxon>Streptomyces</taxon>
    </lineage>
</organism>
<comment type="caution">
    <text evidence="2">The sequence shown here is derived from an EMBL/GenBank/DDBJ whole genome shotgun (WGS) entry which is preliminary data.</text>
</comment>
<reference evidence="3" key="1">
    <citation type="journal article" date="2019" name="Int. J. Syst. Evol. Microbiol.">
        <title>The Global Catalogue of Microorganisms (GCM) 10K type strain sequencing project: providing services to taxonomists for standard genome sequencing and annotation.</title>
        <authorList>
            <consortium name="The Broad Institute Genomics Platform"/>
            <consortium name="The Broad Institute Genome Sequencing Center for Infectious Disease"/>
            <person name="Wu L."/>
            <person name="Ma J."/>
        </authorList>
    </citation>
    <scope>NUCLEOTIDE SEQUENCE [LARGE SCALE GENOMIC DNA]</scope>
    <source>
        <strain evidence="3">CGMCC 4.7248</strain>
    </source>
</reference>
<dbReference type="RefSeq" id="WP_381021300.1">
    <property type="nucleotide sequence ID" value="NZ_JBHSNY010000004.1"/>
</dbReference>
<proteinExistence type="predicted"/>
<accession>A0ABW0UQY6</accession>
<sequence>MLSPEQGADGTEIGDGSGGAVAYRVREVEIGGETVLARVETLDPDEVDLRKRLTEYGEEEEVTALDTLMERVDSVQRVIRSVGTSVLEAAREAAHPDEVSVSFGVELAAKSGKAVAFLADGEAKAALNVTLTWRPGDRNNGTTAGAQGNA</sequence>
<evidence type="ECO:0000259" key="1">
    <source>
        <dbReference type="Pfam" id="PF19493"/>
    </source>
</evidence>
<evidence type="ECO:0000313" key="3">
    <source>
        <dbReference type="Proteomes" id="UP001596154"/>
    </source>
</evidence>
<dbReference type="EMBL" id="JBHSNY010000004">
    <property type="protein sequence ID" value="MFC5634630.1"/>
    <property type="molecule type" value="Genomic_DNA"/>
</dbReference>
<name>A0ABW0UQY6_9ACTN</name>
<dbReference type="NCBIfam" id="NF041216">
    <property type="entry name" value="CU044_2847_fam"/>
    <property type="match status" value="1"/>
</dbReference>
<keyword evidence="3" id="KW-1185">Reference proteome</keyword>
<dbReference type="InterPro" id="IPR045794">
    <property type="entry name" value="Trypco1"/>
</dbReference>
<dbReference type="Proteomes" id="UP001596154">
    <property type="component" value="Unassembled WGS sequence"/>
</dbReference>
<protein>
    <submittedName>
        <fullName evidence="2">CU044_2847 family protein</fullName>
    </submittedName>
</protein>
<gene>
    <name evidence="2" type="ORF">ACFPZJ_12750</name>
</gene>